<proteinExistence type="predicted"/>
<evidence type="ECO:0000256" key="1">
    <source>
        <dbReference type="SAM" id="Phobius"/>
    </source>
</evidence>
<dbReference type="Pfam" id="PF13400">
    <property type="entry name" value="Tad"/>
    <property type="match status" value="1"/>
</dbReference>
<evidence type="ECO:0000313" key="3">
    <source>
        <dbReference type="EMBL" id="MCS4558182.1"/>
    </source>
</evidence>
<dbReference type="RefSeq" id="WP_238897963.1">
    <property type="nucleotide sequence ID" value="NZ_JAKOGG010000017.1"/>
</dbReference>
<dbReference type="Proteomes" id="UP001201549">
    <property type="component" value="Unassembled WGS sequence"/>
</dbReference>
<keyword evidence="1" id="KW-1133">Transmembrane helix</keyword>
<accession>A0ABT2FQH5</accession>
<sequence>MQVFYRYLLRRAAANANLTRFNQRQTGYASVLFLAIFAAIGLAIFSLYDAGVVATERVRLQNTADNVAYSTTTMITRDMNVIAITNRAMVANQIAIGQVVALASWTNMIHEFTGNLETIGDWIQWIPYVGPIIEKLTNVMHQGTTVLRNAIKTGSGPFIKAQDRLIALLANLQLVNHNITLASGISLYKEAIKLNDPNVKASPLVSAYNITKFIQAYGGSTSYFKRREIQGDSLSAQRFAEFGNVVNDSRDRMMTNRNYKVGPRITVPIGCDPFFSGIWAEKYGGTDFTITKKNREYQWSWTSLDTFSFWERYRSISWGGCRKKRTEEFAPLGWGAAHALDEELHSEIYTYRSRKGVAENAFPNTNEWKAVNYNRNNNRQAWANAWRNNYAATGVYRPTRHQGERKGDIYYNLEKTAGLRKFLDFKADTKTDIGPEFTVLLQKDESKIPTRKTLDDKNTQADRSDKYKVEEKGGMPGQQLFALASAAPVFSRPDEVKSRSNKPWMIKWSRQDKLREFGNLYNPFWQTRLQKSDDNLIKVLIGLGVIS</sequence>
<name>A0ABT2FQH5_9GAMM</name>
<dbReference type="EMBL" id="JAKOGG010000017">
    <property type="protein sequence ID" value="MCS4558182.1"/>
    <property type="molecule type" value="Genomic_DNA"/>
</dbReference>
<feature type="domain" description="Putative Flp pilus-assembly TadG-like N-terminal" evidence="2">
    <location>
        <begin position="27"/>
        <end position="69"/>
    </location>
</feature>
<gene>
    <name evidence="3" type="ORF">L9G74_17220</name>
</gene>
<keyword evidence="4" id="KW-1185">Reference proteome</keyword>
<evidence type="ECO:0000313" key="4">
    <source>
        <dbReference type="Proteomes" id="UP001201549"/>
    </source>
</evidence>
<dbReference type="InterPro" id="IPR028087">
    <property type="entry name" value="Tad_N"/>
</dbReference>
<keyword evidence="1" id="KW-0812">Transmembrane</keyword>
<reference evidence="4" key="1">
    <citation type="submission" date="2023-07" db="EMBL/GenBank/DDBJ databases">
        <title>Shewanella mangrovi sp. nov., an acetaldehyde- degrading bacterium isolated from mangrove sediment.</title>
        <authorList>
            <person name="Liu Y."/>
        </authorList>
    </citation>
    <scope>NUCLEOTIDE SEQUENCE [LARGE SCALE GENOMIC DNA]</scope>
    <source>
        <strain evidence="4">C32</strain>
    </source>
</reference>
<organism evidence="3 4">
    <name type="scientific">Shewanella electrica</name>
    <dbReference type="NCBI Taxonomy" id="515560"/>
    <lineage>
        <taxon>Bacteria</taxon>
        <taxon>Pseudomonadati</taxon>
        <taxon>Pseudomonadota</taxon>
        <taxon>Gammaproteobacteria</taxon>
        <taxon>Alteromonadales</taxon>
        <taxon>Shewanellaceae</taxon>
        <taxon>Shewanella</taxon>
    </lineage>
</organism>
<evidence type="ECO:0000259" key="2">
    <source>
        <dbReference type="Pfam" id="PF13400"/>
    </source>
</evidence>
<feature type="transmembrane region" description="Helical" evidence="1">
    <location>
        <begin position="28"/>
        <end position="48"/>
    </location>
</feature>
<comment type="caution">
    <text evidence="3">The sequence shown here is derived from an EMBL/GenBank/DDBJ whole genome shotgun (WGS) entry which is preliminary data.</text>
</comment>
<keyword evidence="1" id="KW-0472">Membrane</keyword>
<protein>
    <submittedName>
        <fullName evidence="3">Tad domain-containing protein</fullName>
    </submittedName>
</protein>